<evidence type="ECO:0000313" key="3">
    <source>
        <dbReference type="Proteomes" id="UP000729701"/>
    </source>
</evidence>
<name>A0A951UU53_9CYAN</name>
<evidence type="ECO:0000256" key="1">
    <source>
        <dbReference type="SAM" id="Phobius"/>
    </source>
</evidence>
<comment type="caution">
    <text evidence="2">The sequence shown here is derived from an EMBL/GenBank/DDBJ whole genome shotgun (WGS) entry which is preliminary data.</text>
</comment>
<feature type="transmembrane region" description="Helical" evidence="1">
    <location>
        <begin position="32"/>
        <end position="54"/>
    </location>
</feature>
<feature type="transmembrane region" description="Helical" evidence="1">
    <location>
        <begin position="74"/>
        <end position="96"/>
    </location>
</feature>
<keyword evidence="1" id="KW-0812">Transmembrane</keyword>
<feature type="transmembrane region" description="Helical" evidence="1">
    <location>
        <begin position="102"/>
        <end position="120"/>
    </location>
</feature>
<reference evidence="2" key="2">
    <citation type="journal article" date="2022" name="Microbiol. Resour. Announc.">
        <title>Metagenome Sequencing to Explore Phylogenomics of Terrestrial Cyanobacteria.</title>
        <authorList>
            <person name="Ward R.D."/>
            <person name="Stajich J.E."/>
            <person name="Johansen J.R."/>
            <person name="Huntemann M."/>
            <person name="Clum A."/>
            <person name="Foster B."/>
            <person name="Foster B."/>
            <person name="Roux S."/>
            <person name="Palaniappan K."/>
            <person name="Varghese N."/>
            <person name="Mukherjee S."/>
            <person name="Reddy T.B.K."/>
            <person name="Daum C."/>
            <person name="Copeland A."/>
            <person name="Chen I.A."/>
            <person name="Ivanova N.N."/>
            <person name="Kyrpides N.C."/>
            <person name="Shapiro N."/>
            <person name="Eloe-Fadrosh E.A."/>
            <person name="Pietrasiak N."/>
        </authorList>
    </citation>
    <scope>NUCLEOTIDE SEQUENCE</scope>
    <source>
        <strain evidence="2">GSE-NOS-MK-12-04C</strain>
    </source>
</reference>
<dbReference type="AlphaFoldDB" id="A0A951UU53"/>
<protein>
    <submittedName>
        <fullName evidence="2">Uncharacterized protein</fullName>
    </submittedName>
</protein>
<feature type="transmembrane region" description="Helical" evidence="1">
    <location>
        <begin position="191"/>
        <end position="211"/>
    </location>
</feature>
<organism evidence="2 3">
    <name type="scientific">Cyanomargarita calcarea GSE-NOS-MK-12-04C</name>
    <dbReference type="NCBI Taxonomy" id="2839659"/>
    <lineage>
        <taxon>Bacteria</taxon>
        <taxon>Bacillati</taxon>
        <taxon>Cyanobacteriota</taxon>
        <taxon>Cyanophyceae</taxon>
        <taxon>Nostocales</taxon>
        <taxon>Cyanomargaritaceae</taxon>
        <taxon>Cyanomargarita</taxon>
    </lineage>
</organism>
<proteinExistence type="predicted"/>
<keyword evidence="1" id="KW-1133">Transmembrane helix</keyword>
<reference evidence="2" key="1">
    <citation type="submission" date="2021-05" db="EMBL/GenBank/DDBJ databases">
        <authorList>
            <person name="Pietrasiak N."/>
            <person name="Ward R."/>
            <person name="Stajich J.E."/>
            <person name="Kurbessoian T."/>
        </authorList>
    </citation>
    <scope>NUCLEOTIDE SEQUENCE</scope>
    <source>
        <strain evidence="2">GSE-NOS-MK-12-04C</strain>
    </source>
</reference>
<evidence type="ECO:0000313" key="2">
    <source>
        <dbReference type="EMBL" id="MBW4669417.1"/>
    </source>
</evidence>
<keyword evidence="1" id="KW-0472">Membrane</keyword>
<accession>A0A951UU53</accession>
<gene>
    <name evidence="2" type="ORF">KME60_18860</name>
</gene>
<feature type="transmembrane region" description="Helical" evidence="1">
    <location>
        <begin position="141"/>
        <end position="161"/>
    </location>
</feature>
<dbReference type="Proteomes" id="UP000729701">
    <property type="component" value="Unassembled WGS sequence"/>
</dbReference>
<dbReference type="EMBL" id="JAHHGZ010000020">
    <property type="protein sequence ID" value="MBW4669417.1"/>
    <property type="molecule type" value="Genomic_DNA"/>
</dbReference>
<sequence>MGSLLYPLYTVANFGLAIWSIDLLQQSNNGNIFLLILVIAGMIYDNLIISLGRLINEGIHLELLNRLRFFLHDILIPLLLVVAVKLASAAGVVWATQSLVSSGSWGIALGLITFGVVVNSKHLELTPTNYAGILRYKPKKSYVPILTIFTALIVGVAGFYIWREIQWPWMFVGTVVMFVGNAFPTKIVGPLLGSAVDLIFIFALVLTQINVY</sequence>